<dbReference type="AlphaFoldDB" id="A0A653CID2"/>
<accession>A0A653CID2</accession>
<evidence type="ECO:0000313" key="2">
    <source>
        <dbReference type="Proteomes" id="UP000410492"/>
    </source>
</evidence>
<feature type="non-terminal residue" evidence="1">
    <location>
        <position position="1"/>
    </location>
</feature>
<evidence type="ECO:0000313" key="1">
    <source>
        <dbReference type="EMBL" id="VEN47446.1"/>
    </source>
</evidence>
<dbReference type="EMBL" id="CAACVG010007874">
    <property type="protein sequence ID" value="VEN47446.1"/>
    <property type="molecule type" value="Genomic_DNA"/>
</dbReference>
<reference evidence="1 2" key="1">
    <citation type="submission" date="2019-01" db="EMBL/GenBank/DDBJ databases">
        <authorList>
            <person name="Sayadi A."/>
        </authorList>
    </citation>
    <scope>NUCLEOTIDE SEQUENCE [LARGE SCALE GENOMIC DNA]</scope>
</reference>
<dbReference type="Proteomes" id="UP000410492">
    <property type="component" value="Unassembled WGS sequence"/>
</dbReference>
<organism evidence="1 2">
    <name type="scientific">Callosobruchus maculatus</name>
    <name type="common">Southern cowpea weevil</name>
    <name type="synonym">Pulse bruchid</name>
    <dbReference type="NCBI Taxonomy" id="64391"/>
    <lineage>
        <taxon>Eukaryota</taxon>
        <taxon>Metazoa</taxon>
        <taxon>Ecdysozoa</taxon>
        <taxon>Arthropoda</taxon>
        <taxon>Hexapoda</taxon>
        <taxon>Insecta</taxon>
        <taxon>Pterygota</taxon>
        <taxon>Neoptera</taxon>
        <taxon>Endopterygota</taxon>
        <taxon>Coleoptera</taxon>
        <taxon>Polyphaga</taxon>
        <taxon>Cucujiformia</taxon>
        <taxon>Chrysomeloidea</taxon>
        <taxon>Chrysomelidae</taxon>
        <taxon>Bruchinae</taxon>
        <taxon>Bruchini</taxon>
        <taxon>Callosobruchus</taxon>
    </lineage>
</organism>
<keyword evidence="2" id="KW-1185">Reference proteome</keyword>
<protein>
    <submittedName>
        <fullName evidence="1">Uncharacterized protein</fullName>
    </submittedName>
</protein>
<sequence length="61" mass="7089">QISLLKYLLFRNWCDITLFITFGNLCGVFYTSTNSHPSYVVPGRNDMEISYNLIAVFIDTY</sequence>
<name>A0A653CID2_CALMS</name>
<proteinExistence type="predicted"/>
<gene>
    <name evidence="1" type="ORF">CALMAC_LOCUS9215</name>
</gene>